<proteinExistence type="predicted"/>
<comment type="caution">
    <text evidence="2">The sequence shown here is derived from an EMBL/GenBank/DDBJ whole genome shotgun (WGS) entry which is preliminary data.</text>
</comment>
<dbReference type="GO" id="GO:0032259">
    <property type="term" value="P:methylation"/>
    <property type="evidence" value="ECO:0007669"/>
    <property type="project" value="UniProtKB-KW"/>
</dbReference>
<dbReference type="Pfam" id="PF13847">
    <property type="entry name" value="Methyltransf_31"/>
    <property type="match status" value="1"/>
</dbReference>
<keyword evidence="3" id="KW-1185">Reference proteome</keyword>
<dbReference type="Proteomes" id="UP000607435">
    <property type="component" value="Unassembled WGS sequence"/>
</dbReference>
<evidence type="ECO:0000313" key="2">
    <source>
        <dbReference type="EMBL" id="MBC3845568.1"/>
    </source>
</evidence>
<dbReference type="Gene3D" id="3.40.50.150">
    <property type="entry name" value="Vaccinia Virus protein VP39"/>
    <property type="match status" value="1"/>
</dbReference>
<keyword evidence="2" id="KW-0808">Transferase</keyword>
<dbReference type="EMBL" id="JACOME010000001">
    <property type="protein sequence ID" value="MBC3845568.1"/>
    <property type="molecule type" value="Genomic_DNA"/>
</dbReference>
<keyword evidence="2" id="KW-0489">Methyltransferase</keyword>
<reference evidence="2 3" key="1">
    <citation type="submission" date="2020-08" db="EMBL/GenBank/DDBJ databases">
        <title>Winogradskyella ouciana sp. nov., isolated from the hadal seawater of the Mariana Trench.</title>
        <authorList>
            <person name="He X."/>
        </authorList>
    </citation>
    <scope>NUCLEOTIDE SEQUENCE [LARGE SCALE GENOMIC DNA]</scope>
    <source>
        <strain evidence="2 3">KCTC 22026</strain>
    </source>
</reference>
<name>A0ABR6Y009_9FLAO</name>
<sequence>MVNGFDIASVEYDSAFTFSNIGKAQRRMVYKYLNPLLNQKEKLSILELNCGTGEDAIQFAKLGHHILATDISEGMIKVAKAKTHSKNLSFKIQDINTIDETSFNRKFDLIFSNFGGLNCLSQIELKTFFYSASQLLHANGKIILVIMPKHCLWEQTYYTLKGDLKNAKRRNTSGRVFANVDGVNVETWYHNPNDIIDLAKSHFNTVKVKPIGLSIPPSYLENSFLSKQPIISVFKALDNTFTSAFWAKYADHYLIELTKK</sequence>
<protein>
    <submittedName>
        <fullName evidence="2">Class I SAM-dependent methyltransferase</fullName>
    </submittedName>
</protein>
<dbReference type="PANTHER" id="PTHR43861">
    <property type="entry name" value="TRANS-ACONITATE 2-METHYLTRANSFERASE-RELATED"/>
    <property type="match status" value="1"/>
</dbReference>
<dbReference type="RefSeq" id="WP_186844676.1">
    <property type="nucleotide sequence ID" value="NZ_JACOME010000001.1"/>
</dbReference>
<dbReference type="CDD" id="cd02440">
    <property type="entry name" value="AdoMet_MTases"/>
    <property type="match status" value="1"/>
</dbReference>
<gene>
    <name evidence="2" type="ORF">H6H04_04165</name>
</gene>
<dbReference type="GO" id="GO:0008168">
    <property type="term" value="F:methyltransferase activity"/>
    <property type="evidence" value="ECO:0007669"/>
    <property type="project" value="UniProtKB-KW"/>
</dbReference>
<evidence type="ECO:0000313" key="3">
    <source>
        <dbReference type="Proteomes" id="UP000607435"/>
    </source>
</evidence>
<accession>A0ABR6Y009</accession>
<evidence type="ECO:0000259" key="1">
    <source>
        <dbReference type="Pfam" id="PF13847"/>
    </source>
</evidence>
<dbReference type="PANTHER" id="PTHR43861:SF1">
    <property type="entry name" value="TRANS-ACONITATE 2-METHYLTRANSFERASE"/>
    <property type="match status" value="1"/>
</dbReference>
<feature type="domain" description="Methyltransferase" evidence="1">
    <location>
        <begin position="40"/>
        <end position="145"/>
    </location>
</feature>
<dbReference type="InterPro" id="IPR025714">
    <property type="entry name" value="Methyltranfer_dom"/>
</dbReference>
<dbReference type="InterPro" id="IPR029063">
    <property type="entry name" value="SAM-dependent_MTases_sf"/>
</dbReference>
<dbReference type="SUPFAM" id="SSF53335">
    <property type="entry name" value="S-adenosyl-L-methionine-dependent methyltransferases"/>
    <property type="match status" value="1"/>
</dbReference>
<organism evidence="2 3">
    <name type="scientific">Winogradskyella echinorum</name>
    <dbReference type="NCBI Taxonomy" id="538189"/>
    <lineage>
        <taxon>Bacteria</taxon>
        <taxon>Pseudomonadati</taxon>
        <taxon>Bacteroidota</taxon>
        <taxon>Flavobacteriia</taxon>
        <taxon>Flavobacteriales</taxon>
        <taxon>Flavobacteriaceae</taxon>
        <taxon>Winogradskyella</taxon>
    </lineage>
</organism>